<keyword evidence="2" id="KW-0812">Transmembrane</keyword>
<dbReference type="RefSeq" id="WP_265765671.1">
    <property type="nucleotide sequence ID" value="NZ_JAGGJA010000005.1"/>
</dbReference>
<name>A0ABT3PLU6_9BACT</name>
<evidence type="ECO:0000313" key="3">
    <source>
        <dbReference type="EMBL" id="MCW9706923.1"/>
    </source>
</evidence>
<keyword evidence="1" id="KW-0175">Coiled coil</keyword>
<organism evidence="3 4">
    <name type="scientific">Fodinibius salsisoli</name>
    <dbReference type="NCBI Taxonomy" id="2820877"/>
    <lineage>
        <taxon>Bacteria</taxon>
        <taxon>Pseudomonadati</taxon>
        <taxon>Balneolota</taxon>
        <taxon>Balneolia</taxon>
        <taxon>Balneolales</taxon>
        <taxon>Balneolaceae</taxon>
        <taxon>Fodinibius</taxon>
    </lineage>
</organism>
<reference evidence="3 4" key="1">
    <citation type="submission" date="2021-03" db="EMBL/GenBank/DDBJ databases">
        <title>Aliifodinibius sp. nov., a new bacterium isolated from saline soil.</title>
        <authorList>
            <person name="Galisteo C."/>
            <person name="De La Haba R."/>
            <person name="Sanchez-Porro C."/>
            <person name="Ventosa A."/>
        </authorList>
    </citation>
    <scope>NUCLEOTIDE SEQUENCE [LARGE SCALE GENOMIC DNA]</scope>
    <source>
        <strain evidence="3 4">1BSP15-2V2</strain>
    </source>
</reference>
<dbReference type="SUPFAM" id="SSF111369">
    <property type="entry name" value="HlyD-like secretion proteins"/>
    <property type="match status" value="1"/>
</dbReference>
<dbReference type="Gene3D" id="2.40.420.20">
    <property type="match status" value="1"/>
</dbReference>
<evidence type="ECO:0000256" key="2">
    <source>
        <dbReference type="SAM" id="Phobius"/>
    </source>
</evidence>
<evidence type="ECO:0000256" key="1">
    <source>
        <dbReference type="SAM" id="Coils"/>
    </source>
</evidence>
<keyword evidence="2" id="KW-1133">Transmembrane helix</keyword>
<protein>
    <submittedName>
        <fullName evidence="3">HlyD family efflux transporter periplasmic adaptor subunit</fullName>
    </submittedName>
</protein>
<dbReference type="PANTHER" id="PTHR30469:SF33">
    <property type="entry name" value="SLR1207 PROTEIN"/>
    <property type="match status" value="1"/>
</dbReference>
<dbReference type="Gene3D" id="2.40.50.100">
    <property type="match status" value="1"/>
</dbReference>
<comment type="caution">
    <text evidence="3">The sequence shown here is derived from an EMBL/GenBank/DDBJ whole genome shotgun (WGS) entry which is preliminary data.</text>
</comment>
<proteinExistence type="predicted"/>
<accession>A0ABT3PLU6</accession>
<gene>
    <name evidence="3" type="ORF">J6I44_08645</name>
</gene>
<keyword evidence="2" id="KW-0472">Membrane</keyword>
<feature type="coiled-coil region" evidence="1">
    <location>
        <begin position="144"/>
        <end position="178"/>
    </location>
</feature>
<keyword evidence="4" id="KW-1185">Reference proteome</keyword>
<evidence type="ECO:0000313" key="4">
    <source>
        <dbReference type="Proteomes" id="UP001207918"/>
    </source>
</evidence>
<dbReference type="Proteomes" id="UP001207918">
    <property type="component" value="Unassembled WGS sequence"/>
</dbReference>
<dbReference type="Gene3D" id="1.10.287.470">
    <property type="entry name" value="Helix hairpin bin"/>
    <property type="match status" value="1"/>
</dbReference>
<feature type="transmembrane region" description="Helical" evidence="2">
    <location>
        <begin position="28"/>
        <end position="48"/>
    </location>
</feature>
<dbReference type="PANTHER" id="PTHR30469">
    <property type="entry name" value="MULTIDRUG RESISTANCE PROTEIN MDTA"/>
    <property type="match status" value="1"/>
</dbReference>
<dbReference type="Gene3D" id="2.40.30.170">
    <property type="match status" value="1"/>
</dbReference>
<sequence length="429" mass="48745">MSEEVKNRISSSGMDKKVEKKVWTPKRIGMIAGGVVLLALFMYSSIFMDTRSTLNVERERVAISTVQEDSFQEFIQVAGTVQPIQTIYLDALEGGVVEEVFMESGTMVEKEDTILTLSNSDLRLSVMQQTSSIYDQINQTRNSRLNIETNTLSLRERLANAENQLEITRSDYHRQQKLYEKELIAEQTYIEAKENYEYQRKRYNLIYESFKQDSIRTALQLRQIDESLDRMWRSLEAVQGILDKLIITAPISGQLSTVELNPGQSITPGERIGQVDILDSFKVRVGIDEFHLSRISKGLEGSFAFAGQTHQLYISKVYPVVENGQFEVDMEFENESPSGLRRGQTLRIRLELGKSSDAVLLARGGFYQATGGSWVYEVSEDGNSAVRRDIRLGRQNPEYFEILSGLEPGDRVITSSYDTFGDNEVLNLQ</sequence>
<dbReference type="EMBL" id="JAGGJA010000005">
    <property type="protein sequence ID" value="MCW9706923.1"/>
    <property type="molecule type" value="Genomic_DNA"/>
</dbReference>